<protein>
    <submittedName>
        <fullName evidence="1">Uncharacterized protein</fullName>
    </submittedName>
</protein>
<dbReference type="EMBL" id="JACHVB010000035">
    <property type="protein sequence ID" value="MBC2594911.1"/>
    <property type="molecule type" value="Genomic_DNA"/>
</dbReference>
<name>A0A842HI61_9BACT</name>
<organism evidence="1 2">
    <name type="scientific">Ruficoccus amylovorans</name>
    <dbReference type="NCBI Taxonomy" id="1804625"/>
    <lineage>
        <taxon>Bacteria</taxon>
        <taxon>Pseudomonadati</taxon>
        <taxon>Verrucomicrobiota</taxon>
        <taxon>Opitutia</taxon>
        <taxon>Puniceicoccales</taxon>
        <taxon>Cerasicoccaceae</taxon>
        <taxon>Ruficoccus</taxon>
    </lineage>
</organism>
<accession>A0A842HI61</accession>
<evidence type="ECO:0000313" key="2">
    <source>
        <dbReference type="Proteomes" id="UP000546464"/>
    </source>
</evidence>
<sequence length="71" mass="7993">MKIRIINRGIDNRRLAAAYPLKQDPINGGFYMQAESPELAARVLQSRLNGCRISHFREGESGPRVVIEPSK</sequence>
<dbReference type="Proteomes" id="UP000546464">
    <property type="component" value="Unassembled WGS sequence"/>
</dbReference>
<gene>
    <name evidence="1" type="ORF">H5P28_11645</name>
</gene>
<comment type="caution">
    <text evidence="1">The sequence shown here is derived from an EMBL/GenBank/DDBJ whole genome shotgun (WGS) entry which is preliminary data.</text>
</comment>
<reference evidence="1 2" key="1">
    <citation type="submission" date="2020-07" db="EMBL/GenBank/DDBJ databases">
        <authorList>
            <person name="Feng X."/>
        </authorList>
    </citation>
    <scope>NUCLEOTIDE SEQUENCE [LARGE SCALE GENOMIC DNA]</scope>
    <source>
        <strain evidence="1 2">JCM31066</strain>
    </source>
</reference>
<evidence type="ECO:0000313" key="1">
    <source>
        <dbReference type="EMBL" id="MBC2594911.1"/>
    </source>
</evidence>
<keyword evidence="2" id="KW-1185">Reference proteome</keyword>
<dbReference type="RefSeq" id="WP_185675877.1">
    <property type="nucleotide sequence ID" value="NZ_JACHVB010000035.1"/>
</dbReference>
<proteinExistence type="predicted"/>
<dbReference type="AlphaFoldDB" id="A0A842HI61"/>